<dbReference type="Proteomes" id="UP000011083">
    <property type="component" value="Unassembled WGS sequence"/>
</dbReference>
<dbReference type="VEuPathDB" id="AmoebaDB:ACA1_219680"/>
<dbReference type="RefSeq" id="XP_004337255.1">
    <property type="nucleotide sequence ID" value="XM_004337207.1"/>
</dbReference>
<feature type="region of interest" description="Disordered" evidence="6">
    <location>
        <begin position="86"/>
        <end position="127"/>
    </location>
</feature>
<accession>L8GQR3</accession>
<dbReference type="EMBL" id="KB008036">
    <property type="protein sequence ID" value="ELR15242.1"/>
    <property type="molecule type" value="Genomic_DNA"/>
</dbReference>
<dbReference type="KEGG" id="acan:ACA1_219680"/>
<evidence type="ECO:0000313" key="7">
    <source>
        <dbReference type="EMBL" id="ELR15242.1"/>
    </source>
</evidence>
<dbReference type="PANTHER" id="PTHR10527">
    <property type="entry name" value="IMPORTIN BETA"/>
    <property type="match status" value="1"/>
</dbReference>
<keyword evidence="5" id="KW-0653">Protein transport</keyword>
<sequence length="1057" mass="118460">MDWDEDDWEDPLHRAYIQVVDNEGAPAFSFHLPPGLPPLVDDGGAAADQMAIEEGLEPLTCAEVESTLRQRFRALPDARKMALPRSFLNQLFPRPSGEQEKETPEEKPGEEEEEEEEKSQRYARAPPPPVSKRWLVGALRWLFLASQDDPQAGLAWLSTTATQPGERHEGGDVERTEEWCLMASAVLGHIESSMHDLYASPKLTNEYIARHTDLLADTEQLASWIKRACQAQRAEVLPYLLRCLSALGCAHARRVPQGEDRYVQLVLECIQAPLQPTNKPTVITAGLNYLGMPRSGFVNEILQETLDEFEQSIINLIDHPEIQVRTALLPLLCSHRYDLSDAVLLTLSALSQALSLDRLIDHSQDLFEVAMRALGHEDRKVVYSAAELLELSLDYYDAELDRNASEALVWYISQPIPVRSASPSQHGPSDSPRLVRALVDVVWKPRAIKSLLALSVKCVRANLDKLKPLVPVLPHELQQRINPLEFKIHDTLGVADQKLWWSRPHDAATHCLNVLVTAYPHCFTELARIVDEYLEPEQPWRKREVGLFLLQCARDEGEYNDMESVEELMAWAEGHLPLVVASLSHPHPQIRKVSCLTIERTYARDVDDYTEEVLDALWRIASDDPVDVAEAAVSCINELFGAGSLSLLTYDEGLERLVAICRKRPPLAEQLVRTMIGLIPLRVAPDVWIPTVVPLCLELIETSQDADTLRSTFECLAEVLLYNAKSIGLGGHKEAITQLLERFSARPEDHARGVRLMDALQRANVDLSLFASPDAIVAFAASVLQSQRPSVHKLSHLLDHMTMKHPEAVQRALPQLVPAVVAAIYHTHYDPSKWYHMFASINEWLHSFSEEMTPHIESLSACLARVSPAIVSDKYRAAMVNAIGLMGFRHAHLVSPAVLRVFPANWLRSAHIFGIKYPDPSWRNRAPGSPPLPWEEAAEGLANVIERLCTTATTDNYASDASSESRYMAPVALAALIKEVLDTMRSLGALQGALSPRLRERLAAVVAAVTGGWSHKQQKAFVRQYWAEESNDREDYKELLREFLPDIHPLVVLLNLK</sequence>
<feature type="compositionally biased region" description="Acidic residues" evidence="6">
    <location>
        <begin position="108"/>
        <end position="117"/>
    </location>
</feature>
<feature type="compositionally biased region" description="Basic and acidic residues" evidence="6">
    <location>
        <begin position="97"/>
        <end position="107"/>
    </location>
</feature>
<keyword evidence="2" id="KW-0813">Transport</keyword>
<dbReference type="InterPro" id="IPR016024">
    <property type="entry name" value="ARM-type_fold"/>
</dbReference>
<dbReference type="GeneID" id="14915591"/>
<evidence type="ECO:0000256" key="6">
    <source>
        <dbReference type="SAM" id="MobiDB-lite"/>
    </source>
</evidence>
<dbReference type="AlphaFoldDB" id="L8GQR3"/>
<dbReference type="GO" id="GO:0005737">
    <property type="term" value="C:cytoplasm"/>
    <property type="evidence" value="ECO:0007669"/>
    <property type="project" value="UniProtKB-SubCell"/>
</dbReference>
<organism evidence="7 8">
    <name type="scientific">Acanthamoeba castellanii (strain ATCC 30010 / Neff)</name>
    <dbReference type="NCBI Taxonomy" id="1257118"/>
    <lineage>
        <taxon>Eukaryota</taxon>
        <taxon>Amoebozoa</taxon>
        <taxon>Discosea</taxon>
        <taxon>Longamoebia</taxon>
        <taxon>Centramoebida</taxon>
        <taxon>Acanthamoebidae</taxon>
        <taxon>Acanthamoeba</taxon>
    </lineage>
</organism>
<name>L8GQR3_ACACF</name>
<evidence type="ECO:0000256" key="1">
    <source>
        <dbReference type="ARBA" id="ARBA00004496"/>
    </source>
</evidence>
<gene>
    <name evidence="7" type="ORF">ACA1_219680</name>
</gene>
<keyword evidence="3" id="KW-0963">Cytoplasm</keyword>
<comment type="subcellular location">
    <subcellularLocation>
        <location evidence="1">Cytoplasm</location>
    </subcellularLocation>
</comment>
<proteinExistence type="predicted"/>
<protein>
    <submittedName>
        <fullName evidence="7">HEAT repeat domain containing protein</fullName>
    </submittedName>
</protein>
<keyword evidence="4" id="KW-0677">Repeat</keyword>
<dbReference type="SUPFAM" id="SSF48371">
    <property type="entry name" value="ARM repeat"/>
    <property type="match status" value="1"/>
</dbReference>
<dbReference type="InterPro" id="IPR011989">
    <property type="entry name" value="ARM-like"/>
</dbReference>
<reference evidence="7 8" key="1">
    <citation type="journal article" date="2013" name="Genome Biol.">
        <title>Genome of Acanthamoeba castellanii highlights extensive lateral gene transfer and early evolution of tyrosine kinase signaling.</title>
        <authorList>
            <person name="Clarke M."/>
            <person name="Lohan A.J."/>
            <person name="Liu B."/>
            <person name="Lagkouvardos I."/>
            <person name="Roy S."/>
            <person name="Zafar N."/>
            <person name="Bertelli C."/>
            <person name="Schilde C."/>
            <person name="Kianianmomeni A."/>
            <person name="Burglin T.R."/>
            <person name="Frech C."/>
            <person name="Turcotte B."/>
            <person name="Kopec K.O."/>
            <person name="Synnott J.M."/>
            <person name="Choo C."/>
            <person name="Paponov I."/>
            <person name="Finkler A."/>
            <person name="Soon Heng Tan C."/>
            <person name="Hutchins A.P."/>
            <person name="Weinmeier T."/>
            <person name="Rattei T."/>
            <person name="Chu J.S."/>
            <person name="Gimenez G."/>
            <person name="Irimia M."/>
            <person name="Rigden D.J."/>
            <person name="Fitzpatrick D.A."/>
            <person name="Lorenzo-Morales J."/>
            <person name="Bateman A."/>
            <person name="Chiu C.H."/>
            <person name="Tang P."/>
            <person name="Hegemann P."/>
            <person name="Fromm H."/>
            <person name="Raoult D."/>
            <person name="Greub G."/>
            <person name="Miranda-Saavedra D."/>
            <person name="Chen N."/>
            <person name="Nash P."/>
            <person name="Ginger M.L."/>
            <person name="Horn M."/>
            <person name="Schaap P."/>
            <person name="Caler L."/>
            <person name="Loftus B."/>
        </authorList>
    </citation>
    <scope>NUCLEOTIDE SEQUENCE [LARGE SCALE GENOMIC DNA]</scope>
    <source>
        <strain evidence="7 8">Neff</strain>
    </source>
</reference>
<evidence type="ECO:0000256" key="2">
    <source>
        <dbReference type="ARBA" id="ARBA00022448"/>
    </source>
</evidence>
<evidence type="ECO:0000256" key="4">
    <source>
        <dbReference type="ARBA" id="ARBA00022737"/>
    </source>
</evidence>
<dbReference type="GO" id="GO:0006606">
    <property type="term" value="P:protein import into nucleus"/>
    <property type="evidence" value="ECO:0007669"/>
    <property type="project" value="InterPro"/>
</dbReference>
<dbReference type="InterPro" id="IPR040122">
    <property type="entry name" value="Importin_beta"/>
</dbReference>
<dbReference type="Gene3D" id="1.25.10.10">
    <property type="entry name" value="Leucine-rich Repeat Variant"/>
    <property type="match status" value="1"/>
</dbReference>
<keyword evidence="8" id="KW-1185">Reference proteome</keyword>
<evidence type="ECO:0000256" key="5">
    <source>
        <dbReference type="ARBA" id="ARBA00022927"/>
    </source>
</evidence>
<evidence type="ECO:0000256" key="3">
    <source>
        <dbReference type="ARBA" id="ARBA00022490"/>
    </source>
</evidence>
<evidence type="ECO:0000313" key="8">
    <source>
        <dbReference type="Proteomes" id="UP000011083"/>
    </source>
</evidence>